<dbReference type="InterPro" id="IPR015590">
    <property type="entry name" value="Aldehyde_DH_dom"/>
</dbReference>
<evidence type="ECO:0000313" key="7">
    <source>
        <dbReference type="Proteomes" id="UP000186736"/>
    </source>
</evidence>
<evidence type="ECO:0000259" key="5">
    <source>
        <dbReference type="Pfam" id="PF00171"/>
    </source>
</evidence>
<comment type="similarity">
    <text evidence="1 4">Belongs to the aldehyde dehydrogenase family.</text>
</comment>
<dbReference type="EMBL" id="MKZO01000035">
    <property type="protein sequence ID" value="OLS61299.1"/>
    <property type="molecule type" value="Genomic_DNA"/>
</dbReference>
<dbReference type="InterPro" id="IPR016163">
    <property type="entry name" value="Ald_DH_C"/>
</dbReference>
<reference evidence="6 7" key="1">
    <citation type="submission" date="2016-10" db="EMBL/GenBank/DDBJ databases">
        <title>Genome Sequence of Pseudomonas putida GM4FR.</title>
        <authorList>
            <person name="Poehlein A."/>
            <person name="Wemheuer F."/>
            <person name="Hollensteiner J."/>
            <person name="Wemheuer B."/>
        </authorList>
    </citation>
    <scope>NUCLEOTIDE SEQUENCE [LARGE SCALE GENOMIC DNA]</scope>
    <source>
        <strain evidence="6 7">GM4FR</strain>
    </source>
</reference>
<evidence type="ECO:0000313" key="6">
    <source>
        <dbReference type="EMBL" id="OLS61299.1"/>
    </source>
</evidence>
<dbReference type="FunFam" id="3.40.605.10:FF:000001">
    <property type="entry name" value="Aldehyde dehydrogenase 1"/>
    <property type="match status" value="1"/>
</dbReference>
<dbReference type="GO" id="GO:0004030">
    <property type="term" value="F:aldehyde dehydrogenase [NAD(P)+] activity"/>
    <property type="evidence" value="ECO:0007669"/>
    <property type="project" value="UniProtKB-EC"/>
</dbReference>
<evidence type="ECO:0000256" key="4">
    <source>
        <dbReference type="RuleBase" id="RU003345"/>
    </source>
</evidence>
<comment type="caution">
    <text evidence="6">The sequence shown here is derived from an EMBL/GenBank/DDBJ whole genome shotgun (WGS) entry which is preliminary data.</text>
</comment>
<protein>
    <submittedName>
        <fullName evidence="6">Aldehyde dehydrogenase PuuC</fullName>
        <ecNumber evidence="6">1.2.1.5</ecNumber>
    </submittedName>
</protein>
<dbReference type="InterPro" id="IPR016160">
    <property type="entry name" value="Ald_DH_CS_CYS"/>
</dbReference>
<evidence type="ECO:0000256" key="2">
    <source>
        <dbReference type="ARBA" id="ARBA00023002"/>
    </source>
</evidence>
<dbReference type="SUPFAM" id="SSF53720">
    <property type="entry name" value="ALDH-like"/>
    <property type="match status" value="1"/>
</dbReference>
<dbReference type="AlphaFoldDB" id="A0A1Q9R1M7"/>
<dbReference type="InterPro" id="IPR029510">
    <property type="entry name" value="Ald_DH_CS_GLU"/>
</dbReference>
<dbReference type="PANTHER" id="PTHR11699">
    <property type="entry name" value="ALDEHYDE DEHYDROGENASE-RELATED"/>
    <property type="match status" value="1"/>
</dbReference>
<keyword evidence="2 4" id="KW-0560">Oxidoreductase</keyword>
<dbReference type="Gene3D" id="3.40.309.10">
    <property type="entry name" value="Aldehyde Dehydrogenase, Chain A, domain 2"/>
    <property type="match status" value="1"/>
</dbReference>
<feature type="active site" evidence="3">
    <location>
        <position position="310"/>
    </location>
</feature>
<dbReference type="PROSITE" id="PS00070">
    <property type="entry name" value="ALDEHYDE_DEHYDR_CYS"/>
    <property type="match status" value="1"/>
</dbReference>
<proteinExistence type="inferred from homology"/>
<accession>A0A1Q9R1M7</accession>
<name>A0A1Q9R1M7_PSEPU</name>
<sequence length="542" mass="58416">MRAVQTTFFLSPKHIFHRFPHFPIAPPSPGQPQQTGRMDGPQVEHVQDLGFWQQRAAQQTFIDQALIGGRRVSAQSGATFDSINPATNQLLARVAASGEAEVDLAVASARRAFEQGPWARMAPGERKKVMLRLAELIMSHREELALLDSLNMGKPVMDAYTIDVPGSAHVFAWYGEALDKVYDQVAPTAANALATITREALGVIAAVVPWNLPLDMAAWKLAPALAAGNSVVLKPAEQSPFSALRLAELALEAGIPDGVFNVVPGLGESAGRALGLHPDVDCLVFTGSTQVGKYFMGYSAQSNLKQVWLECGGKSPNLVFDDCQDLDLAAEKAAFGIFFNQGEVCSANSRLYVQRSIHDEFVERLLAKARDWQPGDPLNPASRAGAIVDAEQTGRIVKAIGKAQEEGARLLSGGRQLTFNGSSNFIEPTIFVGVDNEMGVVRDEIFGPVLAISSFDSEAQAVSLANDSIYGLAASVWSDDLNRAHRVARQLKAGTVSVNTVDALDVTIPFGGGKQSGFGRDLSLHSFDKYTQLKTTWFQLRG</sequence>
<dbReference type="FunFam" id="3.40.309.10:FF:000012">
    <property type="entry name" value="Betaine aldehyde dehydrogenase"/>
    <property type="match status" value="1"/>
</dbReference>
<dbReference type="Gene3D" id="3.40.605.10">
    <property type="entry name" value="Aldehyde Dehydrogenase, Chain A, domain 1"/>
    <property type="match status" value="1"/>
</dbReference>
<evidence type="ECO:0000256" key="3">
    <source>
        <dbReference type="PROSITE-ProRule" id="PRU10007"/>
    </source>
</evidence>
<organism evidence="6 7">
    <name type="scientific">Pseudomonas putida</name>
    <name type="common">Arthrobacter siderocapsulatus</name>
    <dbReference type="NCBI Taxonomy" id="303"/>
    <lineage>
        <taxon>Bacteria</taxon>
        <taxon>Pseudomonadati</taxon>
        <taxon>Pseudomonadota</taxon>
        <taxon>Gammaproteobacteria</taxon>
        <taxon>Pseudomonadales</taxon>
        <taxon>Pseudomonadaceae</taxon>
        <taxon>Pseudomonas</taxon>
    </lineage>
</organism>
<dbReference type="Pfam" id="PF00171">
    <property type="entry name" value="Aldedh"/>
    <property type="match status" value="1"/>
</dbReference>
<dbReference type="InterPro" id="IPR016162">
    <property type="entry name" value="Ald_DH_N"/>
</dbReference>
<dbReference type="InterPro" id="IPR016161">
    <property type="entry name" value="Ald_DH/histidinol_DH"/>
</dbReference>
<gene>
    <name evidence="6" type="primary">puuC_2</name>
    <name evidence="6" type="ORF">PSEMO_38470</name>
</gene>
<dbReference type="CDD" id="cd07112">
    <property type="entry name" value="ALDH_GABALDH-PuuC"/>
    <property type="match status" value="1"/>
</dbReference>
<feature type="domain" description="Aldehyde dehydrogenase" evidence="5">
    <location>
        <begin position="74"/>
        <end position="535"/>
    </location>
</feature>
<dbReference type="EC" id="1.2.1.5" evidence="6"/>
<dbReference type="PROSITE" id="PS00687">
    <property type="entry name" value="ALDEHYDE_DEHYDR_GLU"/>
    <property type="match status" value="1"/>
</dbReference>
<evidence type="ECO:0000256" key="1">
    <source>
        <dbReference type="ARBA" id="ARBA00009986"/>
    </source>
</evidence>
<dbReference type="Proteomes" id="UP000186736">
    <property type="component" value="Unassembled WGS sequence"/>
</dbReference>